<dbReference type="InterPro" id="IPR012507">
    <property type="entry name" value="YibE_F"/>
</dbReference>
<dbReference type="EMBL" id="QGDL01000017">
    <property type="protein sequence ID" value="PWJ22762.1"/>
    <property type="molecule type" value="Genomic_DNA"/>
</dbReference>
<reference evidence="2 3" key="1">
    <citation type="submission" date="2018-05" db="EMBL/GenBank/DDBJ databases">
        <title>The Hungate 1000. A catalogue of reference genomes from the rumen microbiome.</title>
        <authorList>
            <person name="Kelly W."/>
        </authorList>
    </citation>
    <scope>NUCLEOTIDE SEQUENCE [LARGE SCALE GENOMIC DNA]</scope>
    <source>
        <strain evidence="2 3">NLAE-zl-C242</strain>
    </source>
</reference>
<keyword evidence="1" id="KW-1133">Transmembrane helix</keyword>
<gene>
    <name evidence="2" type="ORF">A8806_117102</name>
</gene>
<keyword evidence="3" id="KW-1185">Reference proteome</keyword>
<feature type="transmembrane region" description="Helical" evidence="1">
    <location>
        <begin position="193"/>
        <end position="211"/>
    </location>
</feature>
<organism evidence="2 3">
    <name type="scientific">Faecalicatena orotica</name>
    <dbReference type="NCBI Taxonomy" id="1544"/>
    <lineage>
        <taxon>Bacteria</taxon>
        <taxon>Bacillati</taxon>
        <taxon>Bacillota</taxon>
        <taxon>Clostridia</taxon>
        <taxon>Lachnospirales</taxon>
        <taxon>Lachnospiraceae</taxon>
        <taxon>Faecalicatena</taxon>
    </lineage>
</organism>
<feature type="transmembrane region" description="Helical" evidence="1">
    <location>
        <begin position="168"/>
        <end position="187"/>
    </location>
</feature>
<dbReference type="RefSeq" id="WP_109733442.1">
    <property type="nucleotide sequence ID" value="NZ_BAAACK010000014.1"/>
</dbReference>
<evidence type="ECO:0000256" key="1">
    <source>
        <dbReference type="SAM" id="Phobius"/>
    </source>
</evidence>
<dbReference type="PANTHER" id="PTHR41771:SF1">
    <property type="entry name" value="MEMBRANE PROTEIN"/>
    <property type="match status" value="1"/>
</dbReference>
<keyword evidence="1" id="KW-0472">Membrane</keyword>
<feature type="transmembrane region" description="Helical" evidence="1">
    <location>
        <begin position="368"/>
        <end position="388"/>
    </location>
</feature>
<feature type="transmembrane region" description="Helical" evidence="1">
    <location>
        <begin position="265"/>
        <end position="284"/>
    </location>
</feature>
<accession>A0A2Y9BKS1</accession>
<feature type="transmembrane region" description="Helical" evidence="1">
    <location>
        <begin position="21"/>
        <end position="39"/>
    </location>
</feature>
<dbReference type="OrthoDB" id="5753718at2"/>
<evidence type="ECO:0000313" key="3">
    <source>
        <dbReference type="Proteomes" id="UP000245845"/>
    </source>
</evidence>
<comment type="caution">
    <text evidence="2">The sequence shown here is derived from an EMBL/GenBank/DDBJ whole genome shotgun (WGS) entry which is preliminary data.</text>
</comment>
<dbReference type="Proteomes" id="UP000245845">
    <property type="component" value="Unassembled WGS sequence"/>
</dbReference>
<feature type="transmembrane region" description="Helical" evidence="1">
    <location>
        <begin position="218"/>
        <end position="245"/>
    </location>
</feature>
<name>A0A2Y9BKS1_9FIRM</name>
<sequence length="394" mass="42816">MAKLKGEVSKEKNHWIHSHRAELSSVVLILIFSVAVIIWNRGIQDQYEHYNNTNITYEKGIVTETGNDELIVDETNPDRYLGMQTAKIKLLSGKYKGETVETENYLTAANNIYVKPGTRVIVSQDEPEDTAPYFVIYNYYRSPAIYGIILVFFFFMILIGGKKGIRALLGLGFTLFTIVMWMIPMIYLGHSPVVMAVLTVVMTTACALVLLNGTGRKTMAAICGTASGVILVGVIFAVFAAVLHISGYNTDETEFMVLISKNTHLQISQVLFAGVLIASLGAVMDVGMSIASALYEVHAVSPELGRGELFRSGLNIGKDMIGTMSNTLILAFTGSGLSTLLVLTGYGIKYHQLVSSDFLAIEIGQGLSGTIAVILTVPLTSAAASVLYKAKRKC</sequence>
<feature type="transmembrane region" description="Helical" evidence="1">
    <location>
        <begin position="328"/>
        <end position="348"/>
    </location>
</feature>
<keyword evidence="1" id="KW-0812">Transmembrane</keyword>
<evidence type="ECO:0000313" key="2">
    <source>
        <dbReference type="EMBL" id="PWJ22762.1"/>
    </source>
</evidence>
<dbReference type="PANTHER" id="PTHR41771">
    <property type="entry name" value="MEMBRANE PROTEIN-RELATED"/>
    <property type="match status" value="1"/>
</dbReference>
<proteinExistence type="predicted"/>
<protein>
    <submittedName>
        <fullName evidence="2">Putative membrane protein</fullName>
    </submittedName>
</protein>
<dbReference type="Pfam" id="PF07907">
    <property type="entry name" value="YibE_F"/>
    <property type="match status" value="1"/>
</dbReference>
<dbReference type="AlphaFoldDB" id="A0A2Y9BKS1"/>
<feature type="transmembrane region" description="Helical" evidence="1">
    <location>
        <begin position="144"/>
        <end position="161"/>
    </location>
</feature>